<feature type="region of interest" description="Disordered" evidence="1">
    <location>
        <begin position="140"/>
        <end position="177"/>
    </location>
</feature>
<dbReference type="RefSeq" id="WP_157855669.1">
    <property type="nucleotide sequence ID" value="NZ_JBFACJ010000033.1"/>
</dbReference>
<dbReference type="Proteomes" id="UP001603418">
    <property type="component" value="Unassembled WGS sequence"/>
</dbReference>
<proteinExistence type="predicted"/>
<protein>
    <submittedName>
        <fullName evidence="3">Uncharacterized protein</fullName>
    </submittedName>
</protein>
<feature type="chain" id="PRO_5045144577" evidence="2">
    <location>
        <begin position="40"/>
        <end position="592"/>
    </location>
</feature>
<reference evidence="3 4" key="1">
    <citation type="submission" date="2024-10" db="EMBL/GenBank/DDBJ databases">
        <title>The Natural Products Discovery Center: Release of the First 8490 Sequenced Strains for Exploring Actinobacteria Biosynthetic Diversity.</title>
        <authorList>
            <person name="Kalkreuter E."/>
            <person name="Kautsar S.A."/>
            <person name="Yang D."/>
            <person name="Bader C.D."/>
            <person name="Teijaro C.N."/>
            <person name="Fluegel L."/>
            <person name="Davis C.M."/>
            <person name="Simpson J.R."/>
            <person name="Lauterbach L."/>
            <person name="Steele A.D."/>
            <person name="Gui C."/>
            <person name="Meng S."/>
            <person name="Li G."/>
            <person name="Viehrig K."/>
            <person name="Ye F."/>
            <person name="Su P."/>
            <person name="Kiefer A.F."/>
            <person name="Nichols A."/>
            <person name="Cepeda A.J."/>
            <person name="Yan W."/>
            <person name="Fan B."/>
            <person name="Jiang Y."/>
            <person name="Adhikari A."/>
            <person name="Zheng C.-J."/>
            <person name="Schuster L."/>
            <person name="Cowan T.M."/>
            <person name="Smanski M.J."/>
            <person name="Chevrette M.G."/>
            <person name="De Carvalho L.P.S."/>
            <person name="Shen B."/>
        </authorList>
    </citation>
    <scope>NUCLEOTIDE SEQUENCE [LARGE SCALE GENOMIC DNA]</scope>
    <source>
        <strain evidence="3 4">NPDC013366</strain>
    </source>
</reference>
<keyword evidence="4" id="KW-1185">Reference proteome</keyword>
<evidence type="ECO:0000256" key="2">
    <source>
        <dbReference type="SAM" id="SignalP"/>
    </source>
</evidence>
<feature type="compositionally biased region" description="Gly residues" evidence="1">
    <location>
        <begin position="262"/>
        <end position="286"/>
    </location>
</feature>
<evidence type="ECO:0000313" key="4">
    <source>
        <dbReference type="Proteomes" id="UP001603418"/>
    </source>
</evidence>
<feature type="compositionally biased region" description="Low complexity" evidence="1">
    <location>
        <begin position="287"/>
        <end position="317"/>
    </location>
</feature>
<evidence type="ECO:0000313" key="3">
    <source>
        <dbReference type="EMBL" id="MFF9887115.1"/>
    </source>
</evidence>
<feature type="signal peptide" evidence="2">
    <location>
        <begin position="1"/>
        <end position="39"/>
    </location>
</feature>
<feature type="region of interest" description="Disordered" evidence="1">
    <location>
        <begin position="252"/>
        <end position="317"/>
    </location>
</feature>
<dbReference type="EMBL" id="JBICBM010000026">
    <property type="protein sequence ID" value="MFF9887115.1"/>
    <property type="molecule type" value="Genomic_DNA"/>
</dbReference>
<evidence type="ECO:0000256" key="1">
    <source>
        <dbReference type="SAM" id="MobiDB-lite"/>
    </source>
</evidence>
<keyword evidence="2" id="KW-0732">Signal</keyword>
<gene>
    <name evidence="3" type="ORF">ACF1HC_36880</name>
</gene>
<comment type="caution">
    <text evidence="3">The sequence shown here is derived from an EMBL/GenBank/DDBJ whole genome shotgun (WGS) entry which is preliminary data.</text>
</comment>
<organism evidence="3 4">
    <name type="scientific">Streptomyces eurythermus</name>
    <dbReference type="NCBI Taxonomy" id="42237"/>
    <lineage>
        <taxon>Bacteria</taxon>
        <taxon>Bacillati</taxon>
        <taxon>Actinomycetota</taxon>
        <taxon>Actinomycetes</taxon>
        <taxon>Kitasatosporales</taxon>
        <taxon>Streptomycetaceae</taxon>
        <taxon>Streptomyces</taxon>
    </lineage>
</organism>
<name>A0ABW6Z9K3_9ACTN</name>
<feature type="compositionally biased region" description="Pro residues" evidence="1">
    <location>
        <begin position="148"/>
        <end position="158"/>
    </location>
</feature>
<accession>A0ABW6Z9K3</accession>
<sequence>MTSVRSASSPAARRGRVVAVTAGTALGLGALVAAPSAAAGTGGTDLTGRVALTAVNTAAPAVALDTTSVRAGGEVRFTATGFPAGGMLSVKLDDATLLAQFTVGDGGSVSGRVTIPAATSTGDGHWLRFLATGTSLKSESLTVTAAPPASPTPTPAPTPSRTTAPATDPKVRLTGGNKVTAGGRVSFALSGFAKGQNITVKLDGGAVLGRWNGAVKADGTFTGTVTVPAPTAAGAHWLRVLAPDPASSLRADLTVTSSSPSPGGGSGGSGTAGGSGGASGPGGVGGVTDTNGSGRGSASSGTSTGASPAASATVTGGSRVAAGGKVSFRVTGFPAGRQLTVKLDDSKILGRWTVGSDGSHAGIVTVPPDATKGAHWLRFLAPDPPTSLRADFTVTSEAAASSGSPGGSPSGAAGGVAVPVPAASGAPAAATDDAGAKAEITAGEVQPGGTLHFKVTAFPAGKQVTVKLDDEAILGQWKTDGDGSHEGDVTVPAATSAGAHWLRFLAPDPPTSLKVEFTVNAAAAAAGPGTEGSAMTAPGTATQALVAASHSTVSHATVAWSAAAAAAGGATGAAATTLMVVRRRTARPAHGA</sequence>